<dbReference type="InterPro" id="IPR014914">
    <property type="entry name" value="RES_dom"/>
</dbReference>
<feature type="compositionally biased region" description="Pro residues" evidence="1">
    <location>
        <begin position="7"/>
        <end position="20"/>
    </location>
</feature>
<dbReference type="EMBL" id="CP001824">
    <property type="protein sequence ID" value="ACZ40458.1"/>
    <property type="molecule type" value="Genomic_DNA"/>
</dbReference>
<feature type="region of interest" description="Disordered" evidence="1">
    <location>
        <begin position="1"/>
        <end position="24"/>
    </location>
</feature>
<proteinExistence type="predicted"/>
<sequence length="204" mass="22015">MSRVPRKPAPGPHPLPPPDLPSRELPIVTATGPWFRLHRACRDPLHFGRSAVFRFDDPEGNYGVLYVGEDPHCAFIETFGKGPNAAGVVTLAALAERELARVDASQPLRLVDLTGPGLARLGADGRLCSGDYVIAQVWARALWAHPSQPDGILYRSRHDPSRACAAIFDRAAPFLQATRLPGLADPANRSLLAAILDAYGFGLI</sequence>
<accession>D1C9G5</accession>
<evidence type="ECO:0000313" key="3">
    <source>
        <dbReference type="EMBL" id="ACZ40458.1"/>
    </source>
</evidence>
<reference evidence="3 4" key="2">
    <citation type="journal article" date="2010" name="Stand. Genomic Sci.">
        <title>Complete genome sequence of Desulfohalobium retbaense type strain (HR(100)).</title>
        <authorList>
            <person name="Spring S."/>
            <person name="Nolan M."/>
            <person name="Lapidus A."/>
            <person name="Glavina Del Rio T."/>
            <person name="Copeland A."/>
            <person name="Tice H."/>
            <person name="Cheng J.F."/>
            <person name="Lucas S."/>
            <person name="Land M."/>
            <person name="Chen F."/>
            <person name="Bruce D."/>
            <person name="Goodwin L."/>
            <person name="Pitluck S."/>
            <person name="Ivanova N."/>
            <person name="Mavromatis K."/>
            <person name="Mikhailova N."/>
            <person name="Pati A."/>
            <person name="Chen A."/>
            <person name="Palaniappan K."/>
            <person name="Hauser L."/>
            <person name="Chang Y.J."/>
            <person name="Jeffries C.D."/>
            <person name="Munk C."/>
            <person name="Kiss H."/>
            <person name="Chain P."/>
            <person name="Han C."/>
            <person name="Brettin T."/>
            <person name="Detter J.C."/>
            <person name="Schuler E."/>
            <person name="Goker M."/>
            <person name="Rohde M."/>
            <person name="Bristow J."/>
            <person name="Eisen J.A."/>
            <person name="Markowitz V."/>
            <person name="Hugenholtz P."/>
            <person name="Kyrpides N.C."/>
            <person name="Klenk H.P."/>
        </authorList>
    </citation>
    <scope>NUCLEOTIDE SEQUENCE [LARGE SCALE GENOMIC DNA]</scope>
    <source>
        <strain evidence="4">ATCC 49802 / DSM 20745 / S 6022</strain>
    </source>
</reference>
<dbReference type="HOGENOM" id="CLU_115405_1_0_0"/>
<dbReference type="Pfam" id="PF08808">
    <property type="entry name" value="RES"/>
    <property type="match status" value="1"/>
</dbReference>
<feature type="domain" description="RES" evidence="2">
    <location>
        <begin position="43"/>
        <end position="181"/>
    </location>
</feature>
<dbReference type="AlphaFoldDB" id="D1C9G5"/>
<dbReference type="Proteomes" id="UP000002027">
    <property type="component" value="Chromosome 2"/>
</dbReference>
<dbReference type="KEGG" id="sti:Sthe_3057"/>
<evidence type="ECO:0000259" key="2">
    <source>
        <dbReference type="SMART" id="SM00953"/>
    </source>
</evidence>
<gene>
    <name evidence="3" type="ordered locus">Sthe_3057</name>
</gene>
<dbReference type="InParanoid" id="D1C9G5"/>
<organism evidence="3 4">
    <name type="scientific">Sphaerobacter thermophilus (strain ATCC 49802 / DSM 20745 / KCCM 41009 / NCIMB 13125 / S 6022)</name>
    <dbReference type="NCBI Taxonomy" id="479434"/>
    <lineage>
        <taxon>Bacteria</taxon>
        <taxon>Pseudomonadati</taxon>
        <taxon>Thermomicrobiota</taxon>
        <taxon>Thermomicrobia</taxon>
        <taxon>Sphaerobacterales</taxon>
        <taxon>Sphaerobacterineae</taxon>
        <taxon>Sphaerobacteraceae</taxon>
        <taxon>Sphaerobacter</taxon>
    </lineage>
</organism>
<dbReference type="eggNOG" id="ENOG5030UZC">
    <property type="taxonomic scope" value="Bacteria"/>
</dbReference>
<reference evidence="4" key="1">
    <citation type="submission" date="2009-11" db="EMBL/GenBank/DDBJ databases">
        <title>The complete chromosome 2 of Sphaerobacter thermophilus DSM 20745.</title>
        <authorList>
            <person name="Lucas S."/>
            <person name="Copeland A."/>
            <person name="Lapidus A."/>
            <person name="Glavina del Rio T."/>
            <person name="Dalin E."/>
            <person name="Tice H."/>
            <person name="Bruce D."/>
            <person name="Goodwin L."/>
            <person name="Pitluck S."/>
            <person name="Kyrpides N."/>
            <person name="Mavromatis K."/>
            <person name="Ivanova N."/>
            <person name="Mikhailova N."/>
            <person name="LaButti K.M."/>
            <person name="Clum A."/>
            <person name="Sun H.I."/>
            <person name="Brettin T."/>
            <person name="Detter J.C."/>
            <person name="Han C."/>
            <person name="Larimer F."/>
            <person name="Land M."/>
            <person name="Hauser L."/>
            <person name="Markowitz V."/>
            <person name="Cheng J.F."/>
            <person name="Hugenholtz P."/>
            <person name="Woyke T."/>
            <person name="Wu D."/>
            <person name="Steenblock K."/>
            <person name="Schneider S."/>
            <person name="Pukall R."/>
            <person name="Goeker M."/>
            <person name="Klenk H.P."/>
            <person name="Eisen J.A."/>
        </authorList>
    </citation>
    <scope>NUCLEOTIDE SEQUENCE [LARGE SCALE GENOMIC DNA]</scope>
    <source>
        <strain evidence="4">ATCC 49802 / DSM 20745 / S 6022</strain>
    </source>
</reference>
<evidence type="ECO:0000313" key="4">
    <source>
        <dbReference type="Proteomes" id="UP000002027"/>
    </source>
</evidence>
<keyword evidence="4" id="KW-1185">Reference proteome</keyword>
<name>D1C9G5_SPHTD</name>
<evidence type="ECO:0000256" key="1">
    <source>
        <dbReference type="SAM" id="MobiDB-lite"/>
    </source>
</evidence>
<dbReference type="SMART" id="SM00953">
    <property type="entry name" value="RES"/>
    <property type="match status" value="1"/>
</dbReference>
<protein>
    <submittedName>
        <fullName evidence="3">RES domain protein</fullName>
    </submittedName>
</protein>
<dbReference type="STRING" id="479434.Sthe_3057"/>